<dbReference type="PhylomeDB" id="Q54FR2"/>
<keyword evidence="1" id="KW-1133">Transmembrane helix</keyword>
<dbReference type="Pfam" id="PF25820">
    <property type="entry name" value="DUF7949"/>
    <property type="match status" value="1"/>
</dbReference>
<feature type="domain" description="DUF7034" evidence="4">
    <location>
        <begin position="681"/>
        <end position="798"/>
    </location>
</feature>
<feature type="domain" description="DUF7949" evidence="6">
    <location>
        <begin position="912"/>
        <end position="946"/>
    </location>
</feature>
<dbReference type="InterPro" id="IPR054484">
    <property type="entry name" value="ComC_SSD"/>
</dbReference>
<dbReference type="GeneID" id="8627776"/>
<evidence type="ECO:0000259" key="4">
    <source>
        <dbReference type="Pfam" id="PF23033"/>
    </source>
</evidence>
<dbReference type="AlphaFoldDB" id="Q54FR2"/>
<dbReference type="EMBL" id="AAFI02000164">
    <property type="protein sequence ID" value="EAL62178.1"/>
    <property type="molecule type" value="Genomic_DNA"/>
</dbReference>
<evidence type="ECO:0000313" key="7">
    <source>
        <dbReference type="EMBL" id="EAL62178.1"/>
    </source>
</evidence>
<feature type="signal peptide" evidence="2">
    <location>
        <begin position="1"/>
        <end position="21"/>
    </location>
</feature>
<dbReference type="Pfam" id="PF23034">
    <property type="entry name" value="DUF7035"/>
    <property type="match status" value="1"/>
</dbReference>
<evidence type="ECO:0000259" key="5">
    <source>
        <dbReference type="Pfam" id="PF23034"/>
    </source>
</evidence>
<accession>Q54FR2</accession>
<dbReference type="Proteomes" id="UP000002195">
    <property type="component" value="Unassembled WGS sequence"/>
</dbReference>
<evidence type="ECO:0008006" key="9">
    <source>
        <dbReference type="Google" id="ProtNLM"/>
    </source>
</evidence>
<name>Q54FR2_DICDI</name>
<dbReference type="VEuPathDB" id="AmoebaDB:DDB_G0290635"/>
<dbReference type="PANTHER" id="PTHR31378">
    <property type="entry name" value="EGF-LIKE DOMAIN-CONTAINING PROTEIN-RELATED-RELATED"/>
    <property type="match status" value="1"/>
</dbReference>
<keyword evidence="1" id="KW-0472">Membrane</keyword>
<dbReference type="InterPro" id="IPR055462">
    <property type="entry name" value="DUF7034"/>
</dbReference>
<dbReference type="eggNOG" id="ENOG502SC7H">
    <property type="taxonomic scope" value="Eukaryota"/>
</dbReference>
<dbReference type="InterPro" id="IPR057709">
    <property type="entry name" value="DUF7949"/>
</dbReference>
<dbReference type="GlyGen" id="Q54FR2">
    <property type="glycosylation" value="1 site"/>
</dbReference>
<dbReference type="Pfam" id="PF22933">
    <property type="entry name" value="ComC_SSD"/>
    <property type="match status" value="1"/>
</dbReference>
<organism evidence="7 8">
    <name type="scientific">Dictyostelium discoideum</name>
    <name type="common">Social amoeba</name>
    <dbReference type="NCBI Taxonomy" id="44689"/>
    <lineage>
        <taxon>Eukaryota</taxon>
        <taxon>Amoebozoa</taxon>
        <taxon>Evosea</taxon>
        <taxon>Eumycetozoa</taxon>
        <taxon>Dictyostelia</taxon>
        <taxon>Dictyosteliales</taxon>
        <taxon>Dictyosteliaceae</taxon>
        <taxon>Dictyostelium</taxon>
    </lineage>
</organism>
<dbReference type="PaxDb" id="44689-DDB0189008"/>
<keyword evidence="2" id="KW-0732">Signal</keyword>
<reference evidence="7 8" key="1">
    <citation type="journal article" date="2005" name="Nature">
        <title>The genome of the social amoeba Dictyostelium discoideum.</title>
        <authorList>
            <consortium name="The Dictyostelium discoideum Sequencing Consortium"/>
            <person name="Eichinger L."/>
            <person name="Pachebat J.A."/>
            <person name="Glockner G."/>
            <person name="Rajandream M.A."/>
            <person name="Sucgang R."/>
            <person name="Berriman M."/>
            <person name="Song J."/>
            <person name="Olsen R."/>
            <person name="Szafranski K."/>
            <person name="Xu Q."/>
            <person name="Tunggal B."/>
            <person name="Kummerfeld S."/>
            <person name="Madera M."/>
            <person name="Konfortov B.A."/>
            <person name="Rivero F."/>
            <person name="Bankier A.T."/>
            <person name="Lehmann R."/>
            <person name="Hamlin N."/>
            <person name="Davies R."/>
            <person name="Gaudet P."/>
            <person name="Fey P."/>
            <person name="Pilcher K."/>
            <person name="Chen G."/>
            <person name="Saunders D."/>
            <person name="Sodergren E."/>
            <person name="Davis P."/>
            <person name="Kerhornou A."/>
            <person name="Nie X."/>
            <person name="Hall N."/>
            <person name="Anjard C."/>
            <person name="Hemphill L."/>
            <person name="Bason N."/>
            <person name="Farbrother P."/>
            <person name="Desany B."/>
            <person name="Just E."/>
            <person name="Morio T."/>
            <person name="Rost R."/>
            <person name="Churcher C."/>
            <person name="Cooper J."/>
            <person name="Haydock S."/>
            <person name="van Driessche N."/>
            <person name="Cronin A."/>
            <person name="Goodhead I."/>
            <person name="Muzny D."/>
            <person name="Mourier T."/>
            <person name="Pain A."/>
            <person name="Lu M."/>
            <person name="Harper D."/>
            <person name="Lindsay R."/>
            <person name="Hauser H."/>
            <person name="James K."/>
            <person name="Quiles M."/>
            <person name="Madan Babu M."/>
            <person name="Saito T."/>
            <person name="Buchrieser C."/>
            <person name="Wardroper A."/>
            <person name="Felder M."/>
            <person name="Thangavelu M."/>
            <person name="Johnson D."/>
            <person name="Knights A."/>
            <person name="Loulseged H."/>
            <person name="Mungall K."/>
            <person name="Oliver K."/>
            <person name="Price C."/>
            <person name="Quail M.A."/>
            <person name="Urushihara H."/>
            <person name="Hernandez J."/>
            <person name="Rabbinowitsch E."/>
            <person name="Steffen D."/>
            <person name="Sanders M."/>
            <person name="Ma J."/>
            <person name="Kohara Y."/>
            <person name="Sharp S."/>
            <person name="Simmonds M."/>
            <person name="Spiegler S."/>
            <person name="Tivey A."/>
            <person name="Sugano S."/>
            <person name="White B."/>
            <person name="Walker D."/>
            <person name="Woodward J."/>
            <person name="Winckler T."/>
            <person name="Tanaka Y."/>
            <person name="Shaulsky G."/>
            <person name="Schleicher M."/>
            <person name="Weinstock G."/>
            <person name="Rosenthal A."/>
            <person name="Cox E.C."/>
            <person name="Chisholm R.L."/>
            <person name="Gibbs R."/>
            <person name="Loomis W.F."/>
            <person name="Platzer M."/>
            <person name="Kay R.R."/>
            <person name="Williams J."/>
            <person name="Dear P.H."/>
            <person name="Noegel A.A."/>
            <person name="Barrell B."/>
            <person name="Kuspa A."/>
        </authorList>
    </citation>
    <scope>NUCLEOTIDE SEQUENCE [LARGE SCALE GENOMIC DNA]</scope>
    <source>
        <strain evidence="7 8">AX4</strain>
    </source>
</reference>
<dbReference type="SMR" id="Q54FR2"/>
<dbReference type="RefSeq" id="XP_635705.1">
    <property type="nucleotide sequence ID" value="XM_630613.1"/>
</dbReference>
<dbReference type="KEGG" id="ddi:DDB_G0290635"/>
<feature type="domain" description="ComC supersandwich" evidence="3">
    <location>
        <begin position="973"/>
        <end position="1179"/>
    </location>
</feature>
<dbReference type="dictyBase" id="DDB_G0290635"/>
<evidence type="ECO:0000256" key="2">
    <source>
        <dbReference type="SAM" id="SignalP"/>
    </source>
</evidence>
<sequence>MYGNRILFFLILFSLLCLVNGQFQLTDLSSNTDKIKYLESDGSTCNFKIPILANGSGTLNFLSENTIPAQWFPYSYSSGSNTLFLIEFSSIKKGEKEFTISADSAPSIKITLSLSSNQRPIYSLSTSFNNIQIYVSPRPISGNANNITYIVYCPRFEKSGKQVYNLNSFLPFGNATISTISKFYNTLSIFNNNSANIISNNQIGEASFDLSFENLKGYDFKTYQYQFKSGSSIYSAFPFGFKSGNNSKFNYLASFLTSNQSSNPTSELKVDEITFQVTPNQLVLTTDDTLRIEDLRFLEATNFKFVIRIIAGSKYLVKYFIIPLKNGLNIKIDNSNVISQNLLLGIWEYIFDAFSYGTDFEGNIIIYNFNDQQKSYSLGYPYDAKKPNNILSLPKTDLSNCNYLQDIKNISFLNNNIDLTNQNVDNMIYFSFGNNNNNYITKSIGFSLTDPKSLRDQGFNGDISKYYNTKLTFAKFDSINNRFSAPFKMPANIVPGQLDYTIIFDRDNIIPSVALPMEYQLNVTSSNVDIQGPMITNIIYNYNSISFGWTITIEDSINGFDSGYILIRGVIDNSLYNISFSNRDGKNGNNKFKNNYDILIELDKTHKCTSQNYSINYVYLVDTFGNEATFYKHATDIQLNKMVYNSDSTGNPLINFINQQNLFSILSPDYCNSPQVDSTITLLSFNTTTTEIDAGSINRSVTFDFEVQDSVWGLKKDQYPMVYLISQDFKSVQCVSKIVSLNDFKGVYQCTFDQLPLGFGFPNGLSISVYGFINNGGQFYGFSSSMLKSLGFKNFISVLHYNPNLIFITGTSEVTELDSEFLIYGTALTNVITARITLSNGTLIECPCKSTFNSILKVLFFPIGIKDPFTITLNGVLNDYSNVYPVTPIQYNFKYEPIITETPIVTYPPQKCKGSPECGGTSNGYCSNSGCICYSPWFGIDCTSQIITVAPPLIDTDKPITSIDVPKDSNGNNIKSIISIVALREINSVTNEQIKIHYFEKWIYKNISSTISQYTSNITNGDGDDGKPITTTTITATLEWFSESRNISFANQQLIMNPSSMKYTIELSSYAFSNSLSNLQVVMSAQIQSNQKNICSDKDFGNTTMENSNYIKLQVASNSFYGRYIKRGIVDGKFITVENEILDSKFNAIQSENTAQTFIGILIGRYVNYAIIDPDFSILIESNSANSNSPNSICSASNSTKVSTGQLIGIIIGSFIAFLSLLIIVLFLMYKSPHCLFFKIFIYKITKKSKINK</sequence>
<comment type="caution">
    <text evidence="7">The sequence shown here is derived from an EMBL/GenBank/DDBJ whole genome shotgun (WGS) entry which is preliminary data.</text>
</comment>
<feature type="domain" description="DUF7035" evidence="5">
    <location>
        <begin position="529"/>
        <end position="665"/>
    </location>
</feature>
<keyword evidence="8" id="KW-1185">Reference proteome</keyword>
<evidence type="ECO:0000259" key="3">
    <source>
        <dbReference type="Pfam" id="PF22933"/>
    </source>
</evidence>
<feature type="transmembrane region" description="Helical" evidence="1">
    <location>
        <begin position="1207"/>
        <end position="1230"/>
    </location>
</feature>
<dbReference type="InParanoid" id="Q54FR2"/>
<proteinExistence type="predicted"/>
<dbReference type="InterPro" id="IPR055463">
    <property type="entry name" value="DUF7035"/>
</dbReference>
<dbReference type="FunCoup" id="Q54FR2">
    <property type="interactions" value="141"/>
</dbReference>
<gene>
    <name evidence="7" type="ORF">DDB_G0290635</name>
</gene>
<evidence type="ECO:0000256" key="1">
    <source>
        <dbReference type="SAM" id="Phobius"/>
    </source>
</evidence>
<protein>
    <recommendedName>
        <fullName evidence="9">EGF-like domain-containing protein</fullName>
    </recommendedName>
</protein>
<feature type="chain" id="PRO_5004249552" description="EGF-like domain-containing protein" evidence="2">
    <location>
        <begin position="22"/>
        <end position="1253"/>
    </location>
</feature>
<dbReference type="Pfam" id="PF23033">
    <property type="entry name" value="DUF7034"/>
    <property type="match status" value="1"/>
</dbReference>
<dbReference type="OMA" id="SETIPNC"/>
<keyword evidence="1" id="KW-0812">Transmembrane</keyword>
<evidence type="ECO:0000313" key="8">
    <source>
        <dbReference type="Proteomes" id="UP000002195"/>
    </source>
</evidence>
<dbReference type="PANTHER" id="PTHR31378:SF29">
    <property type="entry name" value="EGF-LIKE DOMAIN-CONTAINING PROTEIN-RELATED"/>
    <property type="match status" value="1"/>
</dbReference>
<evidence type="ECO:0000259" key="6">
    <source>
        <dbReference type="Pfam" id="PF25820"/>
    </source>
</evidence>
<dbReference type="HOGENOM" id="CLU_004923_0_0_1"/>